<dbReference type="Proteomes" id="UP000269396">
    <property type="component" value="Unassembled WGS sequence"/>
</dbReference>
<accession>A0A183Q2U8</accession>
<protein>
    <submittedName>
        <fullName evidence="2">Uncharacterized protein</fullName>
    </submittedName>
</protein>
<feature type="region of interest" description="Disordered" evidence="1">
    <location>
        <begin position="1"/>
        <end position="39"/>
    </location>
</feature>
<proteinExistence type="predicted"/>
<name>A0A183Q2U8_9TREM</name>
<feature type="compositionally biased region" description="Polar residues" evidence="1">
    <location>
        <begin position="193"/>
        <end position="209"/>
    </location>
</feature>
<dbReference type="STRING" id="31246.A0A183Q2U8"/>
<feature type="region of interest" description="Disordered" evidence="1">
    <location>
        <begin position="83"/>
        <end position="150"/>
    </location>
</feature>
<dbReference type="EMBL" id="UZAL01045751">
    <property type="protein sequence ID" value="VDP83705.1"/>
    <property type="molecule type" value="Genomic_DNA"/>
</dbReference>
<feature type="compositionally biased region" description="Polar residues" evidence="1">
    <location>
        <begin position="250"/>
        <end position="262"/>
    </location>
</feature>
<gene>
    <name evidence="2" type="ORF">SMTD_LOCUS20934</name>
</gene>
<keyword evidence="3" id="KW-1185">Reference proteome</keyword>
<dbReference type="AlphaFoldDB" id="A0A183Q2U8"/>
<feature type="compositionally biased region" description="Polar residues" evidence="1">
    <location>
        <begin position="21"/>
        <end position="39"/>
    </location>
</feature>
<sequence length="388" mass="41480">MFLSSFGKIGLNHSDSDIESHTNTSRSEPTDIRQNVSLPIQKSHVKVVASIAPLDTPDVETSHPTHFMPNPKAINKQQIGIPSSLSSDVTSNQQPELNQSKSAFTSSPSIPETTSNVPTASCVPQSHTSAASQKTISDPFNPIPTSSNSNGVDLERLALIRQALQSPNSWQFTFDEVDQMLKQAAAKASTKAVNQNVGSLGHPSQTRPTTDLPMTVEDKITSPPIKGEPVIYPTAKIKEQSIDSSEKSHTVTSDSSKTTGPQSLLLEPPVLRISPPKQVNKSYISSSCSTSSSSDDDDDDGSHEKACNDKKISFPFRAKVESDTSYPLLKSESKSTCALSDKGIIKIGEFHAFGGCATAVIDMAINPVTNVAYIGGQNGTIVECDLKV</sequence>
<reference evidence="2 3" key="1">
    <citation type="submission" date="2018-11" db="EMBL/GenBank/DDBJ databases">
        <authorList>
            <consortium name="Pathogen Informatics"/>
        </authorList>
    </citation>
    <scope>NUCLEOTIDE SEQUENCE [LARGE SCALE GENOMIC DNA]</scope>
    <source>
        <strain>Denwood</strain>
        <strain evidence="3">Zambia</strain>
    </source>
</reference>
<evidence type="ECO:0000313" key="2">
    <source>
        <dbReference type="EMBL" id="VDP83705.1"/>
    </source>
</evidence>
<evidence type="ECO:0000313" key="3">
    <source>
        <dbReference type="Proteomes" id="UP000269396"/>
    </source>
</evidence>
<evidence type="ECO:0000256" key="1">
    <source>
        <dbReference type="SAM" id="MobiDB-lite"/>
    </source>
</evidence>
<organism evidence="2 3">
    <name type="scientific">Schistosoma mattheei</name>
    <dbReference type="NCBI Taxonomy" id="31246"/>
    <lineage>
        <taxon>Eukaryota</taxon>
        <taxon>Metazoa</taxon>
        <taxon>Spiralia</taxon>
        <taxon>Lophotrochozoa</taxon>
        <taxon>Platyhelminthes</taxon>
        <taxon>Trematoda</taxon>
        <taxon>Digenea</taxon>
        <taxon>Strigeidida</taxon>
        <taxon>Schistosomatoidea</taxon>
        <taxon>Schistosomatidae</taxon>
        <taxon>Schistosoma</taxon>
    </lineage>
</organism>
<feature type="region of interest" description="Disordered" evidence="1">
    <location>
        <begin position="193"/>
        <end position="307"/>
    </location>
</feature>
<feature type="compositionally biased region" description="Basic and acidic residues" evidence="1">
    <location>
        <begin position="236"/>
        <end position="249"/>
    </location>
</feature>